<dbReference type="GO" id="GO:0005840">
    <property type="term" value="C:ribosome"/>
    <property type="evidence" value="ECO:0007669"/>
    <property type="project" value="UniProtKB-KW"/>
</dbReference>
<evidence type="ECO:0000256" key="3">
    <source>
        <dbReference type="ARBA" id="ARBA00023274"/>
    </source>
</evidence>
<dbReference type="InterPro" id="IPR036419">
    <property type="entry name" value="Ribosomal_S3_C_sf"/>
</dbReference>
<comment type="similarity">
    <text evidence="1">Belongs to the universal ribosomal protein uS3 family.</text>
</comment>
<evidence type="ECO:0000256" key="1">
    <source>
        <dbReference type="ARBA" id="ARBA00010761"/>
    </source>
</evidence>
<proteinExistence type="inferred from homology"/>
<dbReference type="EMBL" id="GQ903131">
    <property type="protein sequence ID" value="ACX30988.1"/>
    <property type="molecule type" value="Genomic_DNA"/>
</dbReference>
<organism evidence="4">
    <name type="scientific">Euplotes crassus</name>
    <dbReference type="NCBI Taxonomy" id="5936"/>
    <lineage>
        <taxon>Eukaryota</taxon>
        <taxon>Sar</taxon>
        <taxon>Alveolata</taxon>
        <taxon>Ciliophora</taxon>
        <taxon>Intramacronucleata</taxon>
        <taxon>Spirotrichea</taxon>
        <taxon>Hypotrichia</taxon>
        <taxon>Euplotida</taxon>
        <taxon>Euplotidae</taxon>
        <taxon>Moneuplotes</taxon>
    </lineage>
</organism>
<accession>D1LDS3</accession>
<name>D1LDS3_EUPCR</name>
<gene>
    <name evidence="4" type="primary">RPS3</name>
</gene>
<keyword evidence="3" id="KW-0687">Ribonucleoprotein</keyword>
<keyword evidence="4" id="KW-0496">Mitochondrion</keyword>
<dbReference type="SUPFAM" id="SSF54821">
    <property type="entry name" value="Ribosomal protein S3 C-terminal domain"/>
    <property type="match status" value="1"/>
</dbReference>
<keyword evidence="2 4" id="KW-0689">Ribosomal protein</keyword>
<dbReference type="GO" id="GO:1990904">
    <property type="term" value="C:ribonucleoprotein complex"/>
    <property type="evidence" value="ECO:0007669"/>
    <property type="project" value="UniProtKB-KW"/>
</dbReference>
<evidence type="ECO:0000256" key="2">
    <source>
        <dbReference type="ARBA" id="ARBA00022980"/>
    </source>
</evidence>
<protein>
    <submittedName>
        <fullName evidence="4">Ribosomal protein S3</fullName>
    </submittedName>
</protein>
<reference evidence="4" key="1">
    <citation type="journal article" date="2009" name="BMC Genomics">
        <title>The mitochondrial genomes of the ciliates Euplotes minuta and Euplotes crassus.</title>
        <authorList>
            <person name="de Graaf R.M."/>
            <person name="van Alen T.A."/>
            <person name="Dutilh B.E."/>
            <person name="Kuiper J.W."/>
            <person name="van Zoggel H.J."/>
            <person name="Huynh M.B."/>
            <person name="Gortz H.D."/>
            <person name="Huynen M.A."/>
            <person name="Hackstein J.H."/>
        </authorList>
    </citation>
    <scope>NUCLEOTIDE SEQUENCE</scope>
</reference>
<geneLocation type="mitochondrion" evidence="4"/>
<evidence type="ECO:0000313" key="4">
    <source>
        <dbReference type="EMBL" id="ACX30988.1"/>
    </source>
</evidence>
<sequence>MRTLRKQLNNSRLFFWSGVAHWTTRPLRFKYYQLGFVLNRSAWSFGTNQNAFFTNNLQNYTSSKQLNSLFIFSHLNWNPYYYICTLHALRLFNFYVNWTQNSHPNAGIKALDRNINTLHIQIKNSNLLPWQRGTKKTVNAYQPSTQYYPNSKQFFSFFFHSFTNFNLILCSLSRLLGTRKRALFKTRLRLRYYHFLQHGSSLRINFLMRSWTNARNKYKRKRKITYNFFHFFLLKNSRTSKHKVSSRLITGLFGNTAHWWRYTIMRGLRTTYRLGLHLYSRFDNGQHQHNSVVQTSSSKSAPVFFLFFRSLLRRLEYRTTHSQVRLALTWKIIMWQKNCITRFNNFIHRIRPTHKDVTQYPNYYQSKRAKLAIQMFSRGSLLPSPYVAGYKRNWFISRTSFFGASRRLLRSRLPWRAGLSFLNRRRRRNRLFFTIDPNLREINCPTMRRIWRRFLPSRVSITLRLRYLNLLQSGLRPRTTHTFRNLALPLTLPNSTLVNNLNAKTTISVFNNLRLIASKAAQQRLCIGINTDSLINLSPKVSVASSVLRYWRLLISGKLSNDKPRRRFIPLQGSYVSTYYSSYINRFFEYFLGTRVGTLINFEILARVSPEDFFFLESVKSRLFAMNSAFSTIFFINEFIDLLFMALRLRDFSHLISYINRLLKSLVIWDHKRFFVFFFSAFREQFLPFFPMLGITGLQIIIRGKVGVGGNSRKRSMALRLGVTSRTHTFVNVNTINTWLNTTTGALGLRIFLYGTNEI</sequence>
<dbReference type="AlphaFoldDB" id="D1LDS3"/>